<dbReference type="EMBL" id="LTDL01000011">
    <property type="protein sequence ID" value="OAG32191.1"/>
    <property type="molecule type" value="Genomic_DNA"/>
</dbReference>
<dbReference type="Proteomes" id="UP000185944">
    <property type="component" value="Unassembled WGS sequence"/>
</dbReference>
<dbReference type="AlphaFoldDB" id="A0A177EL49"/>
<reference evidence="1 2" key="1">
    <citation type="submission" date="2016-02" db="EMBL/GenBank/DDBJ databases">
        <title>Discovery of a natural microsporidian pathogen with a broad tissue tropism in Caenorhabditis elegans.</title>
        <authorList>
            <person name="Luallen R.J."/>
            <person name="Reinke A.W."/>
            <person name="Tong L."/>
            <person name="Botts M.R."/>
            <person name="Felix M.-A."/>
            <person name="Troemel E.R."/>
        </authorList>
    </citation>
    <scope>NUCLEOTIDE SEQUENCE [LARGE SCALE GENOMIC DNA]</scope>
    <source>
        <strain evidence="1 2">JUm2807</strain>
    </source>
</reference>
<accession>A0A177EL49</accession>
<dbReference type="VEuPathDB" id="MicrosporidiaDB:NEDG_02110"/>
<gene>
    <name evidence="1" type="ORF">NEDG_02110</name>
</gene>
<sequence>MIANVQIKNHPGPKTMAVQTYSTREPSILLGMSLVLLASFGTVLGIDCVSKQPTEKLTCATEQLSGQGVLRDGMCSEKTLGGLEVGAWADWAEEENSNVLDRGVCSPSTAVATETETENDALEESWWEVNAGPTLATHPETLGGEDLNIFGLSNFEVLLHAAVISQQNTVSFIKYTLPNGSKIYVLLG</sequence>
<dbReference type="GeneID" id="93648460"/>
<organism evidence="1 2">
    <name type="scientific">Nematocida displodere</name>
    <dbReference type="NCBI Taxonomy" id="1805483"/>
    <lineage>
        <taxon>Eukaryota</taxon>
        <taxon>Fungi</taxon>
        <taxon>Fungi incertae sedis</taxon>
        <taxon>Microsporidia</taxon>
        <taxon>Nematocida</taxon>
    </lineage>
</organism>
<comment type="caution">
    <text evidence="1">The sequence shown here is derived from an EMBL/GenBank/DDBJ whole genome shotgun (WGS) entry which is preliminary data.</text>
</comment>
<dbReference type="RefSeq" id="XP_067545684.1">
    <property type="nucleotide sequence ID" value="XM_067689528.1"/>
</dbReference>
<proteinExistence type="predicted"/>
<evidence type="ECO:0000313" key="2">
    <source>
        <dbReference type="Proteomes" id="UP000185944"/>
    </source>
</evidence>
<keyword evidence="2" id="KW-1185">Reference proteome</keyword>
<evidence type="ECO:0000313" key="1">
    <source>
        <dbReference type="EMBL" id="OAG32191.1"/>
    </source>
</evidence>
<protein>
    <submittedName>
        <fullName evidence="1">Uncharacterized protein</fullName>
    </submittedName>
</protein>
<name>A0A177EL49_9MICR</name>